<dbReference type="PANTHER" id="PTHR14440">
    <property type="entry name" value="DNA-DIRECTED RNA POLYMERASE I SUBUNIT RPA49"/>
    <property type="match status" value="1"/>
</dbReference>
<dbReference type="InterPro" id="IPR009668">
    <property type="entry name" value="RNA_pol-assoc_fac_A49-like"/>
</dbReference>
<dbReference type="Proteomes" id="UP001177023">
    <property type="component" value="Unassembled WGS sequence"/>
</dbReference>
<evidence type="ECO:0000256" key="1">
    <source>
        <dbReference type="ARBA" id="ARBA00004604"/>
    </source>
</evidence>
<keyword evidence="4" id="KW-0804">Transcription</keyword>
<protein>
    <submittedName>
        <fullName evidence="6">Uncharacterized protein</fullName>
    </submittedName>
</protein>
<proteinExistence type="inferred from homology"/>
<keyword evidence="7" id="KW-1185">Reference proteome</keyword>
<dbReference type="AlphaFoldDB" id="A0AA36D0F1"/>
<keyword evidence="5" id="KW-0539">Nucleus</keyword>
<organism evidence="6 7">
    <name type="scientific">Mesorhabditis spiculigera</name>
    <dbReference type="NCBI Taxonomy" id="96644"/>
    <lineage>
        <taxon>Eukaryota</taxon>
        <taxon>Metazoa</taxon>
        <taxon>Ecdysozoa</taxon>
        <taxon>Nematoda</taxon>
        <taxon>Chromadorea</taxon>
        <taxon>Rhabditida</taxon>
        <taxon>Rhabditina</taxon>
        <taxon>Rhabditomorpha</taxon>
        <taxon>Rhabditoidea</taxon>
        <taxon>Rhabditidae</taxon>
        <taxon>Mesorhabditinae</taxon>
        <taxon>Mesorhabditis</taxon>
    </lineage>
</organism>
<dbReference type="GO" id="GO:0005730">
    <property type="term" value="C:nucleolus"/>
    <property type="evidence" value="ECO:0007669"/>
    <property type="project" value="UniProtKB-SubCell"/>
</dbReference>
<comment type="subcellular location">
    <subcellularLocation>
        <location evidence="1">Nucleus</location>
        <location evidence="1">Nucleolus</location>
    </subcellularLocation>
</comment>
<accession>A0AA36D0F1</accession>
<feature type="non-terminal residue" evidence="6">
    <location>
        <position position="420"/>
    </location>
</feature>
<gene>
    <name evidence="6" type="ORF">MSPICULIGERA_LOCUS15871</name>
</gene>
<comment type="caution">
    <text evidence="6">The sequence shown here is derived from an EMBL/GenBank/DDBJ whole genome shotgun (WGS) entry which is preliminary data.</text>
</comment>
<dbReference type="GO" id="GO:0000428">
    <property type="term" value="C:DNA-directed RNA polymerase complex"/>
    <property type="evidence" value="ECO:0007669"/>
    <property type="project" value="UniProtKB-KW"/>
</dbReference>
<dbReference type="GO" id="GO:0006351">
    <property type="term" value="P:DNA-templated transcription"/>
    <property type="evidence" value="ECO:0007669"/>
    <property type="project" value="InterPro"/>
</dbReference>
<comment type="similarity">
    <text evidence="2">Belongs to the eukaryotic RPA49/POLR1E RNA polymerase subunit family.</text>
</comment>
<sequence>MNTPKKAPDDRPVVCQFVHNKLKNYEQIGLFQIQNANRQSELVVENSDAKKVQLIGGVASAAAGYDYVLAKVDKNTGETVYSDVDLYNFTAEYCDDLDMRLGRKRKSMVNYVENKVPTTSMAEAKLSLAMSFGDSKRTKFIEKSDKRLLQETAHKDMQLATFASAPSVDKVKKEEITTEGVLSAINNDVSGALPVAVKEAALPNDVYPMSLFIGDETITLFVPDAKVLMAKAKDDFETTVFGRPFNKFPSPFHNCLSGAIKDERRNTLTYVCAAMLFVAKTARARSTITEQIYTMSAFQPIMVDWVTNRYFSGQRKYKFMKKMAAVEQWTLMVGKLEIDRLMAHTLAMALVIDPENKIYSKDWAEYTKIPITDLQRTLEALGAKKELTPANLQISKGKFVHVLRGPPMPANARRFARRSK</sequence>
<dbReference type="Pfam" id="PF06870">
    <property type="entry name" value="RNA_pol_I_A49"/>
    <property type="match status" value="1"/>
</dbReference>
<name>A0AA36D0F1_9BILA</name>
<reference evidence="6" key="1">
    <citation type="submission" date="2023-06" db="EMBL/GenBank/DDBJ databases">
        <authorList>
            <person name="Delattre M."/>
        </authorList>
    </citation>
    <scope>NUCLEOTIDE SEQUENCE</scope>
    <source>
        <strain evidence="6">AF72</strain>
    </source>
</reference>
<evidence type="ECO:0000256" key="2">
    <source>
        <dbReference type="ARBA" id="ARBA00009430"/>
    </source>
</evidence>
<dbReference type="EMBL" id="CATQJA010002651">
    <property type="protein sequence ID" value="CAJ0577601.1"/>
    <property type="molecule type" value="Genomic_DNA"/>
</dbReference>
<evidence type="ECO:0000313" key="7">
    <source>
        <dbReference type="Proteomes" id="UP001177023"/>
    </source>
</evidence>
<evidence type="ECO:0000256" key="5">
    <source>
        <dbReference type="ARBA" id="ARBA00023242"/>
    </source>
</evidence>
<keyword evidence="3" id="KW-0240">DNA-directed RNA polymerase</keyword>
<evidence type="ECO:0000256" key="4">
    <source>
        <dbReference type="ARBA" id="ARBA00023163"/>
    </source>
</evidence>
<evidence type="ECO:0000256" key="3">
    <source>
        <dbReference type="ARBA" id="ARBA00022478"/>
    </source>
</evidence>
<dbReference type="GO" id="GO:0003677">
    <property type="term" value="F:DNA binding"/>
    <property type="evidence" value="ECO:0007669"/>
    <property type="project" value="InterPro"/>
</dbReference>
<evidence type="ECO:0000313" key="6">
    <source>
        <dbReference type="EMBL" id="CAJ0577601.1"/>
    </source>
</evidence>